<dbReference type="Proteomes" id="UP001634007">
    <property type="component" value="Unassembled WGS sequence"/>
</dbReference>
<protein>
    <recommendedName>
        <fullName evidence="3">Jacalin-type lectin domain-containing protein</fullName>
    </recommendedName>
</protein>
<evidence type="ECO:0000256" key="2">
    <source>
        <dbReference type="ARBA" id="ARBA00022734"/>
    </source>
</evidence>
<dbReference type="InterPro" id="IPR036404">
    <property type="entry name" value="Jacalin-like_lectin_dom_sf"/>
</dbReference>
<dbReference type="Pfam" id="PF01419">
    <property type="entry name" value="Jacalin"/>
    <property type="match status" value="1"/>
</dbReference>
<reference evidence="4 5" key="1">
    <citation type="submission" date="2024-11" db="EMBL/GenBank/DDBJ databases">
        <title>Chromosome-level genome assembly of Eucalyptus globulus Labill. provides insights into its genome evolution.</title>
        <authorList>
            <person name="Li X."/>
        </authorList>
    </citation>
    <scope>NUCLEOTIDE SEQUENCE [LARGE SCALE GENOMIC DNA]</scope>
    <source>
        <strain evidence="4">CL2024</strain>
        <tissue evidence="4">Fresh tender leaves</tissue>
    </source>
</reference>
<organism evidence="4 5">
    <name type="scientific">Eucalyptus globulus</name>
    <name type="common">Tasmanian blue gum</name>
    <dbReference type="NCBI Taxonomy" id="34317"/>
    <lineage>
        <taxon>Eukaryota</taxon>
        <taxon>Viridiplantae</taxon>
        <taxon>Streptophyta</taxon>
        <taxon>Embryophyta</taxon>
        <taxon>Tracheophyta</taxon>
        <taxon>Spermatophyta</taxon>
        <taxon>Magnoliopsida</taxon>
        <taxon>eudicotyledons</taxon>
        <taxon>Gunneridae</taxon>
        <taxon>Pentapetalae</taxon>
        <taxon>rosids</taxon>
        <taxon>malvids</taxon>
        <taxon>Myrtales</taxon>
        <taxon>Myrtaceae</taxon>
        <taxon>Myrtoideae</taxon>
        <taxon>Eucalypteae</taxon>
        <taxon>Eucalyptus</taxon>
    </lineage>
</organism>
<proteinExistence type="inferred from homology"/>
<keyword evidence="2" id="KW-0430">Lectin</keyword>
<dbReference type="SUPFAM" id="SSF51101">
    <property type="entry name" value="Mannose-binding lectins"/>
    <property type="match status" value="1"/>
</dbReference>
<sequence>DDGKFNGVKKIKMMLEDVVNCISFEYDDNGESIWSSTHGHSGSGDIHMVKLDYPHEFLTS</sequence>
<evidence type="ECO:0000313" key="5">
    <source>
        <dbReference type="Proteomes" id="UP001634007"/>
    </source>
</evidence>
<dbReference type="PANTHER" id="PTHR47293:SF68">
    <property type="entry name" value="JACALIN-RELATED LECTIN 3"/>
    <property type="match status" value="1"/>
</dbReference>
<gene>
    <name evidence="4" type="ORF">ACJRO7_036022</name>
</gene>
<evidence type="ECO:0000256" key="1">
    <source>
        <dbReference type="ARBA" id="ARBA00006568"/>
    </source>
</evidence>
<evidence type="ECO:0000259" key="3">
    <source>
        <dbReference type="PROSITE" id="PS51752"/>
    </source>
</evidence>
<dbReference type="InterPro" id="IPR001229">
    <property type="entry name" value="Jacalin-like_lectin_dom"/>
</dbReference>
<dbReference type="GO" id="GO:0030246">
    <property type="term" value="F:carbohydrate binding"/>
    <property type="evidence" value="ECO:0007669"/>
    <property type="project" value="UniProtKB-KW"/>
</dbReference>
<dbReference type="PANTHER" id="PTHR47293">
    <property type="entry name" value="JACALIN-RELATED LECTIN 3"/>
    <property type="match status" value="1"/>
</dbReference>
<feature type="non-terminal residue" evidence="4">
    <location>
        <position position="60"/>
    </location>
</feature>
<dbReference type="EMBL" id="JBJKBG010000009">
    <property type="protein sequence ID" value="KAL3723943.1"/>
    <property type="molecule type" value="Genomic_DNA"/>
</dbReference>
<keyword evidence="5" id="KW-1185">Reference proteome</keyword>
<dbReference type="PROSITE" id="PS51752">
    <property type="entry name" value="JACALIN_LECTIN"/>
    <property type="match status" value="1"/>
</dbReference>
<comment type="caution">
    <text evidence="4">The sequence shown here is derived from an EMBL/GenBank/DDBJ whole genome shotgun (WGS) entry which is preliminary data.</text>
</comment>
<comment type="similarity">
    <text evidence="1">Belongs to the jacalin lectin family.</text>
</comment>
<name>A0ABD3JB59_EUCGL</name>
<evidence type="ECO:0000313" key="4">
    <source>
        <dbReference type="EMBL" id="KAL3723943.1"/>
    </source>
</evidence>
<feature type="non-terminal residue" evidence="4">
    <location>
        <position position="1"/>
    </location>
</feature>
<feature type="domain" description="Jacalin-type lectin" evidence="3">
    <location>
        <begin position="1"/>
        <end position="60"/>
    </location>
</feature>
<accession>A0ABD3JB59</accession>
<dbReference type="AlphaFoldDB" id="A0ABD3JB59"/>
<dbReference type="Gene3D" id="2.100.10.30">
    <property type="entry name" value="Jacalin-like lectin domain"/>
    <property type="match status" value="1"/>
</dbReference>